<gene>
    <name evidence="1" type="ORF">GT409_02425</name>
</gene>
<reference evidence="1 2" key="1">
    <citation type="submission" date="2020-01" db="EMBL/GenBank/DDBJ databases">
        <title>Ponticoccus aerotolerans gen. nov., sp. nov., an anaerobic bacterium and proposal of Ponticoccusceae fam. nov., Ponticoccusles ord. nov. and Ponticoccuse classis nov. in the phylum Kiritimatiellaeota.</title>
        <authorList>
            <person name="Zhou L.Y."/>
            <person name="Du Z.J."/>
        </authorList>
    </citation>
    <scope>NUCLEOTIDE SEQUENCE [LARGE SCALE GENOMIC DNA]</scope>
    <source>
        <strain evidence="1 2">S-5007</strain>
    </source>
</reference>
<proteinExistence type="predicted"/>
<dbReference type="Proteomes" id="UP000464954">
    <property type="component" value="Chromosome"/>
</dbReference>
<evidence type="ECO:0000313" key="2">
    <source>
        <dbReference type="Proteomes" id="UP000464954"/>
    </source>
</evidence>
<dbReference type="EMBL" id="CP047593">
    <property type="protein sequence ID" value="QHI68356.1"/>
    <property type="molecule type" value="Genomic_DNA"/>
</dbReference>
<protein>
    <submittedName>
        <fullName evidence="1">Uncharacterized protein</fullName>
    </submittedName>
</protein>
<dbReference type="AlphaFoldDB" id="A0A6P1M9V5"/>
<name>A0A6P1M9V5_9BACT</name>
<evidence type="ECO:0000313" key="1">
    <source>
        <dbReference type="EMBL" id="QHI68356.1"/>
    </source>
</evidence>
<dbReference type="RefSeq" id="WP_160626596.1">
    <property type="nucleotide sequence ID" value="NZ_CP047593.1"/>
</dbReference>
<accession>A0A6P1M9V5</accession>
<sequence length="81" mass="9025">MIDEQQIEDDAFQETLARLELLSAQDGFDLAAVEAELKCIEKYEGLDWVGRGPLKSAELAGTITAYQAFIMRYKRRGNGVG</sequence>
<organism evidence="1 2">
    <name type="scientific">Tichowtungia aerotolerans</name>
    <dbReference type="NCBI Taxonomy" id="2697043"/>
    <lineage>
        <taxon>Bacteria</taxon>
        <taxon>Pseudomonadati</taxon>
        <taxon>Kiritimatiellota</taxon>
        <taxon>Tichowtungiia</taxon>
        <taxon>Tichowtungiales</taxon>
        <taxon>Tichowtungiaceae</taxon>
        <taxon>Tichowtungia</taxon>
    </lineage>
</organism>
<dbReference type="KEGG" id="taer:GT409_02425"/>
<keyword evidence="2" id="KW-1185">Reference proteome</keyword>